<reference evidence="10 11" key="1">
    <citation type="journal article" date="2013" name="Genome Biol.">
        <title>Genome of Acanthamoeba castellanii highlights extensive lateral gene transfer and early evolution of tyrosine kinase signaling.</title>
        <authorList>
            <person name="Clarke M."/>
            <person name="Lohan A.J."/>
            <person name="Liu B."/>
            <person name="Lagkouvardos I."/>
            <person name="Roy S."/>
            <person name="Zafar N."/>
            <person name="Bertelli C."/>
            <person name="Schilde C."/>
            <person name="Kianianmomeni A."/>
            <person name="Burglin T.R."/>
            <person name="Frech C."/>
            <person name="Turcotte B."/>
            <person name="Kopec K.O."/>
            <person name="Synnott J.M."/>
            <person name="Choo C."/>
            <person name="Paponov I."/>
            <person name="Finkler A."/>
            <person name="Soon Heng Tan C."/>
            <person name="Hutchins A.P."/>
            <person name="Weinmeier T."/>
            <person name="Rattei T."/>
            <person name="Chu J.S."/>
            <person name="Gimenez G."/>
            <person name="Irimia M."/>
            <person name="Rigden D.J."/>
            <person name="Fitzpatrick D.A."/>
            <person name="Lorenzo-Morales J."/>
            <person name="Bateman A."/>
            <person name="Chiu C.H."/>
            <person name="Tang P."/>
            <person name="Hegemann P."/>
            <person name="Fromm H."/>
            <person name="Raoult D."/>
            <person name="Greub G."/>
            <person name="Miranda-Saavedra D."/>
            <person name="Chen N."/>
            <person name="Nash P."/>
            <person name="Ginger M.L."/>
            <person name="Horn M."/>
            <person name="Schaap P."/>
            <person name="Caler L."/>
            <person name="Loftus B."/>
        </authorList>
    </citation>
    <scope>NUCLEOTIDE SEQUENCE [LARGE SCALE GENOMIC DNA]</scope>
    <source>
        <strain evidence="10 11">Neff</strain>
    </source>
</reference>
<dbReference type="KEGG" id="acan:ACA1_301690"/>
<dbReference type="FunFam" id="3.40.980.10:FF:000002">
    <property type="entry name" value="Molybdopterin molybdenumtransferase"/>
    <property type="match status" value="1"/>
</dbReference>
<dbReference type="CDD" id="cd00886">
    <property type="entry name" value="MogA_MoaB"/>
    <property type="match status" value="1"/>
</dbReference>
<evidence type="ECO:0000256" key="8">
    <source>
        <dbReference type="ARBA" id="ARBA00023150"/>
    </source>
</evidence>
<evidence type="ECO:0000256" key="6">
    <source>
        <dbReference type="ARBA" id="ARBA00022723"/>
    </source>
</evidence>
<dbReference type="Gene3D" id="3.40.980.10">
    <property type="entry name" value="MoaB/Mog-like domain"/>
    <property type="match status" value="1"/>
</dbReference>
<dbReference type="EC" id="2.10.1.1" evidence="3"/>
<accession>L8HJW0</accession>
<dbReference type="PANTHER" id="PTHR43764">
    <property type="entry name" value="MOLYBDENUM COFACTOR BIOSYNTHESIS"/>
    <property type="match status" value="1"/>
</dbReference>
<dbReference type="InterPro" id="IPR001453">
    <property type="entry name" value="MoaB/Mog_dom"/>
</dbReference>
<dbReference type="EMBL" id="KB007808">
    <property type="protein sequence ID" value="ELR24968.1"/>
    <property type="molecule type" value="Genomic_DNA"/>
</dbReference>
<protein>
    <recommendedName>
        <fullName evidence="3">molybdopterin molybdotransferase</fullName>
        <ecNumber evidence="3">2.10.1.1</ecNumber>
    </recommendedName>
</protein>
<dbReference type="GO" id="GO:0006777">
    <property type="term" value="P:Mo-molybdopterin cofactor biosynthetic process"/>
    <property type="evidence" value="ECO:0007669"/>
    <property type="project" value="UniProtKB-KW"/>
</dbReference>
<proteinExistence type="predicted"/>
<dbReference type="PROSITE" id="PS01078">
    <property type="entry name" value="MOCF_BIOSYNTHESIS_1"/>
    <property type="match status" value="1"/>
</dbReference>
<dbReference type="SUPFAM" id="SSF53218">
    <property type="entry name" value="Molybdenum cofactor biosynthesis proteins"/>
    <property type="match status" value="1"/>
</dbReference>
<dbReference type="InterPro" id="IPR051920">
    <property type="entry name" value="MPT_Adenylyltrnsfr/MoaC-Rel"/>
</dbReference>
<keyword evidence="4" id="KW-0500">Molybdenum</keyword>
<dbReference type="GO" id="GO:0046872">
    <property type="term" value="F:metal ion binding"/>
    <property type="evidence" value="ECO:0007669"/>
    <property type="project" value="UniProtKB-KW"/>
</dbReference>
<dbReference type="InterPro" id="IPR036425">
    <property type="entry name" value="MoaB/Mog-like_dom_sf"/>
</dbReference>
<dbReference type="VEuPathDB" id="AmoebaDB:ACA1_301690"/>
<dbReference type="GeneID" id="14926005"/>
<evidence type="ECO:0000259" key="9">
    <source>
        <dbReference type="SMART" id="SM00852"/>
    </source>
</evidence>
<dbReference type="SMART" id="SM00852">
    <property type="entry name" value="MoCF_biosynth"/>
    <property type="match status" value="1"/>
</dbReference>
<keyword evidence="8" id="KW-0501">Molybdenum cofactor biosynthesis</keyword>
<keyword evidence="7" id="KW-0460">Magnesium</keyword>
<evidence type="ECO:0000256" key="2">
    <source>
        <dbReference type="ARBA" id="ARBA00005046"/>
    </source>
</evidence>
<dbReference type="PANTHER" id="PTHR43764:SF1">
    <property type="entry name" value="MOLYBDOPTERIN MOLYBDOTRANSFERASE"/>
    <property type="match status" value="1"/>
</dbReference>
<evidence type="ECO:0000256" key="3">
    <source>
        <dbReference type="ARBA" id="ARBA00013269"/>
    </source>
</evidence>
<dbReference type="InterPro" id="IPR008284">
    <property type="entry name" value="MoCF_biosynth_CS"/>
</dbReference>
<dbReference type="AlphaFoldDB" id="L8HJW0"/>
<dbReference type="Proteomes" id="UP000011083">
    <property type="component" value="Unassembled WGS sequence"/>
</dbReference>
<sequence>MAEQSGHTTVEVGVLTVSDRVSRGEAEDLSGPLAISIIEQHLKHAKVVATAVVADEVDDIQRVLKEWSDGRKLQLILTTGGTGFAPRDITPEATKAILDREAPGMVVAMVSASLQVTPHAMLSRPAAGMRKQTLIVNLPGSSKAVKENIDVLLPVLPHAIGLLRQDPRAAQPSQHHKLDMK</sequence>
<dbReference type="OMA" id="PYIETNA"/>
<comment type="cofactor">
    <cofactor evidence="1">
        <name>Mg(2+)</name>
        <dbReference type="ChEBI" id="CHEBI:18420"/>
    </cofactor>
</comment>
<keyword evidence="6" id="KW-0479">Metal-binding</keyword>
<dbReference type="GO" id="GO:0061599">
    <property type="term" value="F:molybdopterin molybdotransferase activity"/>
    <property type="evidence" value="ECO:0007669"/>
    <property type="project" value="UniProtKB-EC"/>
</dbReference>
<evidence type="ECO:0000256" key="4">
    <source>
        <dbReference type="ARBA" id="ARBA00022505"/>
    </source>
</evidence>
<evidence type="ECO:0000313" key="11">
    <source>
        <dbReference type="Proteomes" id="UP000011083"/>
    </source>
</evidence>
<evidence type="ECO:0000313" key="10">
    <source>
        <dbReference type="EMBL" id="ELR24968.1"/>
    </source>
</evidence>
<name>L8HJW0_ACACF</name>
<keyword evidence="11" id="KW-1185">Reference proteome</keyword>
<dbReference type="Pfam" id="PF00994">
    <property type="entry name" value="MoCF_biosynth"/>
    <property type="match status" value="1"/>
</dbReference>
<comment type="pathway">
    <text evidence="2">Cofactor biosynthesis; molybdopterin biosynthesis.</text>
</comment>
<organism evidence="10 11">
    <name type="scientific">Acanthamoeba castellanii (strain ATCC 30010 / Neff)</name>
    <dbReference type="NCBI Taxonomy" id="1257118"/>
    <lineage>
        <taxon>Eukaryota</taxon>
        <taxon>Amoebozoa</taxon>
        <taxon>Discosea</taxon>
        <taxon>Longamoebia</taxon>
        <taxon>Centramoebida</taxon>
        <taxon>Acanthamoebidae</taxon>
        <taxon>Acanthamoeba</taxon>
    </lineage>
</organism>
<dbReference type="NCBIfam" id="TIGR00177">
    <property type="entry name" value="molyb_syn"/>
    <property type="match status" value="1"/>
</dbReference>
<dbReference type="RefSeq" id="XP_004356987.1">
    <property type="nucleotide sequence ID" value="XM_004356932.1"/>
</dbReference>
<dbReference type="STRING" id="1257118.L8HJW0"/>
<feature type="domain" description="MoaB/Mog" evidence="9">
    <location>
        <begin position="13"/>
        <end position="159"/>
    </location>
</feature>
<evidence type="ECO:0000256" key="7">
    <source>
        <dbReference type="ARBA" id="ARBA00022842"/>
    </source>
</evidence>
<keyword evidence="5" id="KW-0808">Transferase</keyword>
<evidence type="ECO:0000256" key="5">
    <source>
        <dbReference type="ARBA" id="ARBA00022679"/>
    </source>
</evidence>
<dbReference type="OrthoDB" id="4349954at2759"/>
<evidence type="ECO:0000256" key="1">
    <source>
        <dbReference type="ARBA" id="ARBA00001946"/>
    </source>
</evidence>
<gene>
    <name evidence="10" type="ORF">ACA1_301690</name>
</gene>